<proteinExistence type="predicted"/>
<comment type="caution">
    <text evidence="2">The sequence shown here is derived from an EMBL/GenBank/DDBJ whole genome shotgun (WGS) entry which is preliminary data.</text>
</comment>
<feature type="region of interest" description="Disordered" evidence="1">
    <location>
        <begin position="61"/>
        <end position="84"/>
    </location>
</feature>
<evidence type="ECO:0000313" key="2">
    <source>
        <dbReference type="EMBL" id="RUS30460.1"/>
    </source>
</evidence>
<dbReference type="EMBL" id="RBNJ01003836">
    <property type="protein sequence ID" value="RUS30460.1"/>
    <property type="molecule type" value="Genomic_DNA"/>
</dbReference>
<name>A0A433QL08_9FUNG</name>
<dbReference type="AlphaFoldDB" id="A0A433QL08"/>
<sequence>PNCFIFCSPFLRSEFDRWNHSFANNNNRSGSQKPQPKTLAPPTELRNASFPLITRPRLITPPALADPVSSGRKAPRRFHGGSTGHTRLPRLICFDSVRSNGDGA</sequence>
<evidence type="ECO:0000313" key="3">
    <source>
        <dbReference type="Proteomes" id="UP000274822"/>
    </source>
</evidence>
<feature type="non-terminal residue" evidence="2">
    <location>
        <position position="1"/>
    </location>
</feature>
<gene>
    <name evidence="2" type="ORF">BC938DRAFT_479365</name>
</gene>
<protein>
    <submittedName>
        <fullName evidence="2">Uncharacterized protein</fullName>
    </submittedName>
</protein>
<organism evidence="2 3">
    <name type="scientific">Jimgerdemannia flammicorona</name>
    <dbReference type="NCBI Taxonomy" id="994334"/>
    <lineage>
        <taxon>Eukaryota</taxon>
        <taxon>Fungi</taxon>
        <taxon>Fungi incertae sedis</taxon>
        <taxon>Mucoromycota</taxon>
        <taxon>Mucoromycotina</taxon>
        <taxon>Endogonomycetes</taxon>
        <taxon>Endogonales</taxon>
        <taxon>Endogonaceae</taxon>
        <taxon>Jimgerdemannia</taxon>
    </lineage>
</organism>
<dbReference type="Proteomes" id="UP000274822">
    <property type="component" value="Unassembled WGS sequence"/>
</dbReference>
<evidence type="ECO:0000256" key="1">
    <source>
        <dbReference type="SAM" id="MobiDB-lite"/>
    </source>
</evidence>
<reference evidence="2 3" key="1">
    <citation type="journal article" date="2018" name="New Phytol.">
        <title>Phylogenomics of Endogonaceae and evolution of mycorrhizas within Mucoromycota.</title>
        <authorList>
            <person name="Chang Y."/>
            <person name="Desiro A."/>
            <person name="Na H."/>
            <person name="Sandor L."/>
            <person name="Lipzen A."/>
            <person name="Clum A."/>
            <person name="Barry K."/>
            <person name="Grigoriev I.V."/>
            <person name="Martin F.M."/>
            <person name="Stajich J.E."/>
            <person name="Smith M.E."/>
            <person name="Bonito G."/>
            <person name="Spatafora J.W."/>
        </authorList>
    </citation>
    <scope>NUCLEOTIDE SEQUENCE [LARGE SCALE GENOMIC DNA]</scope>
    <source>
        <strain evidence="2 3">AD002</strain>
    </source>
</reference>
<accession>A0A433QL08</accession>
<keyword evidence="3" id="KW-1185">Reference proteome</keyword>
<feature type="compositionally biased region" description="Polar residues" evidence="1">
    <location>
        <begin position="21"/>
        <end position="35"/>
    </location>
</feature>
<feature type="region of interest" description="Disordered" evidence="1">
    <location>
        <begin position="21"/>
        <end position="47"/>
    </location>
</feature>